<organism evidence="2 3">
    <name type="scientific">Fimbriimonas ginsengisoli Gsoil 348</name>
    <dbReference type="NCBI Taxonomy" id="661478"/>
    <lineage>
        <taxon>Bacteria</taxon>
        <taxon>Bacillati</taxon>
        <taxon>Armatimonadota</taxon>
        <taxon>Fimbriimonadia</taxon>
        <taxon>Fimbriimonadales</taxon>
        <taxon>Fimbriimonadaceae</taxon>
        <taxon>Fimbriimonas</taxon>
    </lineage>
</organism>
<keyword evidence="3" id="KW-1185">Reference proteome</keyword>
<dbReference type="Proteomes" id="UP000027982">
    <property type="component" value="Chromosome"/>
</dbReference>
<keyword evidence="1" id="KW-0472">Membrane</keyword>
<dbReference type="EMBL" id="CP007139">
    <property type="protein sequence ID" value="AIE87526.1"/>
    <property type="molecule type" value="Genomic_DNA"/>
</dbReference>
<feature type="transmembrane region" description="Helical" evidence="1">
    <location>
        <begin position="32"/>
        <end position="50"/>
    </location>
</feature>
<evidence type="ECO:0008006" key="4">
    <source>
        <dbReference type="Google" id="ProtNLM"/>
    </source>
</evidence>
<proteinExistence type="predicted"/>
<keyword evidence="1" id="KW-1133">Transmembrane helix</keyword>
<dbReference type="KEGG" id="fgi:OP10G_4158"/>
<sequence>MDESSREWLDLPFEQYGPRPVVASRLANLSKFWARFALAATLLIGGYLGVRDVGDLRQLQVHGKQIQARVLDMHQTTGKNTAYWITYSYDLSGKTEDFQEEVDRETFESTSDGSTILVTALPADPSVHRRGFVDEDRIAKARFRWTAGTVILGLIFEGIFLAVADKTRKEMRILRDFYAGPGRITAMGPPKGTKVKCQDVEFIYRHPNGIAEKGTVNLESSRAAKYKVDKPIIAMIDPQAGQPAVLYDTLTMARLDT</sequence>
<protein>
    <recommendedName>
        <fullName evidence="4">DUF3592 domain-containing protein</fullName>
    </recommendedName>
</protein>
<reference evidence="2 3" key="1">
    <citation type="journal article" date="2014" name="PLoS ONE">
        <title>The first complete genome sequence of the class fimbriimonadia in the phylum armatimonadetes.</title>
        <authorList>
            <person name="Hu Z.Y."/>
            <person name="Wang Y.Z."/>
            <person name="Im W.T."/>
            <person name="Wang S.Y."/>
            <person name="Zhao G.P."/>
            <person name="Zheng H.J."/>
            <person name="Quan Z.X."/>
        </authorList>
    </citation>
    <scope>NUCLEOTIDE SEQUENCE [LARGE SCALE GENOMIC DNA]</scope>
    <source>
        <strain evidence="2">Gsoil 348</strain>
    </source>
</reference>
<accession>A0A068NVR0</accession>
<evidence type="ECO:0000313" key="2">
    <source>
        <dbReference type="EMBL" id="AIE87526.1"/>
    </source>
</evidence>
<dbReference type="AlphaFoldDB" id="A0A068NVR0"/>
<evidence type="ECO:0000313" key="3">
    <source>
        <dbReference type="Proteomes" id="UP000027982"/>
    </source>
</evidence>
<feature type="transmembrane region" description="Helical" evidence="1">
    <location>
        <begin position="145"/>
        <end position="164"/>
    </location>
</feature>
<dbReference type="HOGENOM" id="CLU_1080734_0_0_0"/>
<dbReference type="RefSeq" id="WP_025228579.1">
    <property type="nucleotide sequence ID" value="NZ_CP007139.1"/>
</dbReference>
<name>A0A068NVR0_FIMGI</name>
<keyword evidence="1" id="KW-0812">Transmembrane</keyword>
<gene>
    <name evidence="2" type="ORF">OP10G_4158</name>
</gene>
<evidence type="ECO:0000256" key="1">
    <source>
        <dbReference type="SAM" id="Phobius"/>
    </source>
</evidence>